<keyword evidence="2" id="KW-1185">Reference proteome</keyword>
<sequence length="577" mass="63488">MASLQNPGDYNEAALRKRSVGNVELQDSKGRRKTVQLDELTDADRELAEKFGYKPVFKREFGYLSTFSFAVSISGLFATVSTTFSYPLYAGGASSAVWCWLISGAGCMCIACSVAELVSAYPTCGGLYYTVSRLAPKEWVPVISWVTGWVNLLGQVAGVASSEYGSAQLLLAAVSMGTNFTWSPTTGITIGVMAGLTVMNGLVNSLSTYWMEKMTKTYVIFHVLVLVSCCIALLVKTPPELRHNAEYVFTDVDNTSGWEPVGWSFLFGFLSVSWTMTDYDATAHITEEISEPEIKAPWAISLAMLFTYVAGWLFNIVLCFVMGPRPSDPNSILNSPVEQPVAQIFYNSLGQAGGITYTVFAFIILQFVCFTATQALGRTIFAFSRDRLVPLSRVWTVINPRTGTPLYAVWIAVFWCIAINLIGLGSYAAIAGVFNVCAIALDWSYVIPIMCKLIWGKFQPGPWHMGKFSFIVNVWACLWTLFVSIIFILPTARPVTADTMNYAPVFLVAIFAASIIYWYAGGRKWYTGPLIEAEIDEASSGSSGGVMEGRKPEEIYEADHAFERQPNGRADGFVKEK</sequence>
<dbReference type="Proteomes" id="UP001186974">
    <property type="component" value="Unassembled WGS sequence"/>
</dbReference>
<comment type="caution">
    <text evidence="1">The sequence shown here is derived from an EMBL/GenBank/DDBJ whole genome shotgun (WGS) entry which is preliminary data.</text>
</comment>
<gene>
    <name evidence="1" type="ORF">LTS18_001064</name>
</gene>
<reference evidence="1" key="1">
    <citation type="submission" date="2024-09" db="EMBL/GenBank/DDBJ databases">
        <title>Black Yeasts Isolated from many extreme environments.</title>
        <authorList>
            <person name="Coleine C."/>
            <person name="Stajich J.E."/>
            <person name="Selbmann L."/>
        </authorList>
    </citation>
    <scope>NUCLEOTIDE SEQUENCE</scope>
    <source>
        <strain evidence="1">CCFEE 5737</strain>
    </source>
</reference>
<protein>
    <submittedName>
        <fullName evidence="1">Uncharacterized protein</fullName>
    </submittedName>
</protein>
<accession>A0ACC3DCR4</accession>
<organism evidence="1 2">
    <name type="scientific">Coniosporium uncinatum</name>
    <dbReference type="NCBI Taxonomy" id="93489"/>
    <lineage>
        <taxon>Eukaryota</taxon>
        <taxon>Fungi</taxon>
        <taxon>Dikarya</taxon>
        <taxon>Ascomycota</taxon>
        <taxon>Pezizomycotina</taxon>
        <taxon>Dothideomycetes</taxon>
        <taxon>Dothideomycetes incertae sedis</taxon>
        <taxon>Coniosporium</taxon>
    </lineage>
</organism>
<evidence type="ECO:0000313" key="2">
    <source>
        <dbReference type="Proteomes" id="UP001186974"/>
    </source>
</evidence>
<proteinExistence type="predicted"/>
<evidence type="ECO:0000313" key="1">
    <source>
        <dbReference type="EMBL" id="KAK3065313.1"/>
    </source>
</evidence>
<dbReference type="EMBL" id="JAWDJW010006339">
    <property type="protein sequence ID" value="KAK3065313.1"/>
    <property type="molecule type" value="Genomic_DNA"/>
</dbReference>
<name>A0ACC3DCR4_9PEZI</name>